<evidence type="ECO:0000259" key="3">
    <source>
        <dbReference type="Pfam" id="PF13462"/>
    </source>
</evidence>
<reference evidence="4" key="1">
    <citation type="submission" date="2022-08" db="EMBL/GenBank/DDBJ databases">
        <title>Whole genome sequencing of non-tuberculosis mycobacteria type-strains.</title>
        <authorList>
            <person name="Igarashi Y."/>
            <person name="Osugi A."/>
            <person name="Mitarai S."/>
        </authorList>
    </citation>
    <scope>NUCLEOTIDE SEQUENCE</scope>
    <source>
        <strain evidence="4">DSM 45127</strain>
    </source>
</reference>
<feature type="chain" id="PRO_5047232996" evidence="2">
    <location>
        <begin position="25"/>
        <end position="209"/>
    </location>
</feature>
<organism evidence="4 5">
    <name type="scientific">Mycobacterium paraterrae</name>
    <dbReference type="NCBI Taxonomy" id="577492"/>
    <lineage>
        <taxon>Bacteria</taxon>
        <taxon>Bacillati</taxon>
        <taxon>Actinomycetota</taxon>
        <taxon>Actinomycetes</taxon>
        <taxon>Mycobacteriales</taxon>
        <taxon>Mycobacteriaceae</taxon>
        <taxon>Mycobacterium</taxon>
    </lineage>
</organism>
<name>A0ABY3VHP4_9MYCO</name>
<keyword evidence="5" id="KW-1185">Reference proteome</keyword>
<dbReference type="InterPro" id="IPR036249">
    <property type="entry name" value="Thioredoxin-like_sf"/>
</dbReference>
<dbReference type="Pfam" id="PF13462">
    <property type="entry name" value="Thioredoxin_4"/>
    <property type="match status" value="1"/>
</dbReference>
<keyword evidence="2" id="KW-0732">Signal</keyword>
<dbReference type="Gene3D" id="3.40.30.10">
    <property type="entry name" value="Glutaredoxin"/>
    <property type="match status" value="1"/>
</dbReference>
<feature type="domain" description="Thioredoxin-like fold" evidence="3">
    <location>
        <begin position="33"/>
        <end position="188"/>
    </location>
</feature>
<sequence length="209" mass="22237">MRSYLGVLAIAWSLVMFTTGTAHADVPRTLDGNGVLVGSWLAPVQLEIFCEPQCPYCAEMEATDGDKLAAAVAGGRLAITYRWLTFLNARHHNDVSTGLVNALFLAADPATAPTAYQAFVQDLYRHQSKDGPSNAAVVAMARESGLPDVVADRIAAGDNAVDANAVGDANKARLHDENPENPGTPTIYNLNTRSVVDTDDPGWLDALTN</sequence>
<accession>A0ABY3VHP4</accession>
<evidence type="ECO:0000256" key="2">
    <source>
        <dbReference type="SAM" id="SignalP"/>
    </source>
</evidence>
<evidence type="ECO:0000313" key="4">
    <source>
        <dbReference type="EMBL" id="UMB68841.1"/>
    </source>
</evidence>
<proteinExistence type="predicted"/>
<dbReference type="InterPro" id="IPR012336">
    <property type="entry name" value="Thioredoxin-like_fold"/>
</dbReference>
<dbReference type="RefSeq" id="WP_240260498.1">
    <property type="nucleotide sequence ID" value="NZ_CP092488.2"/>
</dbReference>
<feature type="region of interest" description="Disordered" evidence="1">
    <location>
        <begin position="170"/>
        <end position="190"/>
    </location>
</feature>
<feature type="compositionally biased region" description="Polar residues" evidence="1">
    <location>
        <begin position="181"/>
        <end position="190"/>
    </location>
</feature>
<dbReference type="EMBL" id="CP092488">
    <property type="protein sequence ID" value="UMB68841.1"/>
    <property type="molecule type" value="Genomic_DNA"/>
</dbReference>
<dbReference type="SUPFAM" id="SSF52833">
    <property type="entry name" value="Thioredoxin-like"/>
    <property type="match status" value="1"/>
</dbReference>
<protein>
    <submittedName>
        <fullName evidence="4">DsbA family protein</fullName>
    </submittedName>
</protein>
<evidence type="ECO:0000256" key="1">
    <source>
        <dbReference type="SAM" id="MobiDB-lite"/>
    </source>
</evidence>
<gene>
    <name evidence="4" type="ORF">MKK62_20945</name>
</gene>
<feature type="signal peptide" evidence="2">
    <location>
        <begin position="1"/>
        <end position="24"/>
    </location>
</feature>
<evidence type="ECO:0000313" key="5">
    <source>
        <dbReference type="Proteomes" id="UP001055336"/>
    </source>
</evidence>
<dbReference type="Proteomes" id="UP001055336">
    <property type="component" value="Chromosome"/>
</dbReference>